<evidence type="ECO:0000256" key="1">
    <source>
        <dbReference type="ARBA" id="ARBA00023015"/>
    </source>
</evidence>
<feature type="domain" description="HTH tetR-type" evidence="5">
    <location>
        <begin position="1"/>
        <end position="60"/>
    </location>
</feature>
<keyword evidence="1" id="KW-0805">Transcription regulation</keyword>
<keyword evidence="2 4" id="KW-0238">DNA-binding</keyword>
<dbReference type="InterPro" id="IPR009057">
    <property type="entry name" value="Homeodomain-like_sf"/>
</dbReference>
<feature type="DNA-binding region" description="H-T-H motif" evidence="4">
    <location>
        <begin position="23"/>
        <end position="42"/>
    </location>
</feature>
<evidence type="ECO:0000313" key="6">
    <source>
        <dbReference type="EMBL" id="GGG31515.1"/>
    </source>
</evidence>
<sequence>MKKQEIQEVALQCFAQNGYNGTSLSQIAEAVQLKKQSLYTHFKDKDAIFLSALRHAKEVEVAFYDDFFSVKKPLLTTLHDFVEALDTMFYTSPTQQFWLRMNFSPPAHLSVEVKEEVHQINEALREKLRPLFEENKALLHVDTAIALEACIALIDACILHLIFHEETAIIAKKREALWLVYERGVLQ</sequence>
<dbReference type="GO" id="GO:0003677">
    <property type="term" value="F:DNA binding"/>
    <property type="evidence" value="ECO:0007669"/>
    <property type="project" value="UniProtKB-UniRule"/>
</dbReference>
<proteinExistence type="predicted"/>
<evidence type="ECO:0000256" key="4">
    <source>
        <dbReference type="PROSITE-ProRule" id="PRU00335"/>
    </source>
</evidence>
<reference evidence="6" key="2">
    <citation type="submission" date="2020-09" db="EMBL/GenBank/DDBJ databases">
        <authorList>
            <person name="Sun Q."/>
            <person name="Zhou Y."/>
        </authorList>
    </citation>
    <scope>NUCLEOTIDE SEQUENCE</scope>
    <source>
        <strain evidence="6">CGMCC 1.15760</strain>
    </source>
</reference>
<evidence type="ECO:0000259" key="5">
    <source>
        <dbReference type="PROSITE" id="PS50977"/>
    </source>
</evidence>
<comment type="caution">
    <text evidence="6">The sequence shown here is derived from an EMBL/GenBank/DDBJ whole genome shotgun (WGS) entry which is preliminary data.</text>
</comment>
<dbReference type="InterPro" id="IPR001647">
    <property type="entry name" value="HTH_TetR"/>
</dbReference>
<dbReference type="PANTHER" id="PTHR47506:SF1">
    <property type="entry name" value="HTH-TYPE TRANSCRIPTIONAL REGULATOR YJDC"/>
    <property type="match status" value="1"/>
</dbReference>
<evidence type="ECO:0000256" key="3">
    <source>
        <dbReference type="ARBA" id="ARBA00023163"/>
    </source>
</evidence>
<dbReference type="SUPFAM" id="SSF46689">
    <property type="entry name" value="Homeodomain-like"/>
    <property type="match status" value="1"/>
</dbReference>
<dbReference type="Gene3D" id="1.10.357.10">
    <property type="entry name" value="Tetracycline Repressor, domain 2"/>
    <property type="match status" value="1"/>
</dbReference>
<organism evidence="6 7">
    <name type="scientific">Lysinibacillus alkalisoli</name>
    <dbReference type="NCBI Taxonomy" id="1911548"/>
    <lineage>
        <taxon>Bacteria</taxon>
        <taxon>Bacillati</taxon>
        <taxon>Bacillota</taxon>
        <taxon>Bacilli</taxon>
        <taxon>Bacillales</taxon>
        <taxon>Bacillaceae</taxon>
        <taxon>Lysinibacillus</taxon>
    </lineage>
</organism>
<dbReference type="PROSITE" id="PS50977">
    <property type="entry name" value="HTH_TETR_2"/>
    <property type="match status" value="1"/>
</dbReference>
<dbReference type="Pfam" id="PF00440">
    <property type="entry name" value="TetR_N"/>
    <property type="match status" value="1"/>
</dbReference>
<dbReference type="Proteomes" id="UP000616608">
    <property type="component" value="Unassembled WGS sequence"/>
</dbReference>
<evidence type="ECO:0000256" key="2">
    <source>
        <dbReference type="ARBA" id="ARBA00023125"/>
    </source>
</evidence>
<keyword evidence="3" id="KW-0804">Transcription</keyword>
<reference evidence="6" key="1">
    <citation type="journal article" date="2014" name="Int. J. Syst. Evol. Microbiol.">
        <title>Complete genome sequence of Corynebacterium casei LMG S-19264T (=DSM 44701T), isolated from a smear-ripened cheese.</title>
        <authorList>
            <consortium name="US DOE Joint Genome Institute (JGI-PGF)"/>
            <person name="Walter F."/>
            <person name="Albersmeier A."/>
            <person name="Kalinowski J."/>
            <person name="Ruckert C."/>
        </authorList>
    </citation>
    <scope>NUCLEOTIDE SEQUENCE</scope>
    <source>
        <strain evidence="6">CGMCC 1.15760</strain>
    </source>
</reference>
<keyword evidence="7" id="KW-1185">Reference proteome</keyword>
<accession>A0A917G9G9</accession>
<gene>
    <name evidence="6" type="ORF">GCM10007425_27670</name>
</gene>
<dbReference type="PRINTS" id="PR00455">
    <property type="entry name" value="HTHTETR"/>
</dbReference>
<dbReference type="EMBL" id="BMJT01000011">
    <property type="protein sequence ID" value="GGG31515.1"/>
    <property type="molecule type" value="Genomic_DNA"/>
</dbReference>
<dbReference type="AlphaFoldDB" id="A0A917G9G9"/>
<protein>
    <submittedName>
        <fullName evidence="6">TetR family transcriptional regulator</fullName>
    </submittedName>
</protein>
<dbReference type="PANTHER" id="PTHR47506">
    <property type="entry name" value="TRANSCRIPTIONAL REGULATORY PROTEIN"/>
    <property type="match status" value="1"/>
</dbReference>
<dbReference type="RefSeq" id="WP_188615659.1">
    <property type="nucleotide sequence ID" value="NZ_BMJT01000011.1"/>
</dbReference>
<name>A0A917G9G9_9BACI</name>
<dbReference type="Gene3D" id="1.10.10.60">
    <property type="entry name" value="Homeodomain-like"/>
    <property type="match status" value="1"/>
</dbReference>
<evidence type="ECO:0000313" key="7">
    <source>
        <dbReference type="Proteomes" id="UP000616608"/>
    </source>
</evidence>